<organism evidence="2">
    <name type="scientific">Amorphochlora amoebiformis</name>
    <dbReference type="NCBI Taxonomy" id="1561963"/>
    <lineage>
        <taxon>Eukaryota</taxon>
        <taxon>Sar</taxon>
        <taxon>Rhizaria</taxon>
        <taxon>Cercozoa</taxon>
        <taxon>Chlorarachniophyceae</taxon>
        <taxon>Amorphochlora</taxon>
    </lineage>
</organism>
<gene>
    <name evidence="2" type="ORF">LAMO00422_LOCUS15827</name>
</gene>
<accession>A0A7S0H3D3</accession>
<evidence type="ECO:0000313" key="2">
    <source>
        <dbReference type="EMBL" id="CAD8456880.1"/>
    </source>
</evidence>
<dbReference type="EMBL" id="HBEM01023225">
    <property type="protein sequence ID" value="CAD8456880.1"/>
    <property type="molecule type" value="Transcribed_RNA"/>
</dbReference>
<proteinExistence type="predicted"/>
<sequence length="255" mass="29191">MQKMSSEPSVSRTEICFEFFDQMLQRRSPSTVLGSKLKAVLYNDIFCKSPTKLNPKRSVGVAVPYYVLADDLKKDNTYLKSRVLALEKMVLARDSEVTQLADEIKKANHLKIQFLEVEHALKQKSSINKRLRKANESLMTHNEDMERELLRVVESKFDVKKLRLTVQELAKTRRHASILSTKLNEVIRKNHELVKTLNAMGKNPNSNPNQNTNLCSNSNLDSNLQSKTSGPRSQHRPIHNHPLFAKAEVTDRPFP</sequence>
<feature type="compositionally biased region" description="Low complexity" evidence="1">
    <location>
        <begin position="203"/>
        <end position="224"/>
    </location>
</feature>
<feature type="region of interest" description="Disordered" evidence="1">
    <location>
        <begin position="198"/>
        <end position="255"/>
    </location>
</feature>
<reference evidence="2" key="1">
    <citation type="submission" date="2021-01" db="EMBL/GenBank/DDBJ databases">
        <authorList>
            <person name="Corre E."/>
            <person name="Pelletier E."/>
            <person name="Niang G."/>
            <person name="Scheremetjew M."/>
            <person name="Finn R."/>
            <person name="Kale V."/>
            <person name="Holt S."/>
            <person name="Cochrane G."/>
            <person name="Meng A."/>
            <person name="Brown T."/>
            <person name="Cohen L."/>
        </authorList>
    </citation>
    <scope>NUCLEOTIDE SEQUENCE</scope>
    <source>
        <strain evidence="2">CCMP2058</strain>
    </source>
</reference>
<evidence type="ECO:0000256" key="1">
    <source>
        <dbReference type="SAM" id="MobiDB-lite"/>
    </source>
</evidence>
<dbReference type="AlphaFoldDB" id="A0A7S0H3D3"/>
<name>A0A7S0H3D3_9EUKA</name>
<protein>
    <submittedName>
        <fullName evidence="2">Uncharacterized protein</fullName>
    </submittedName>
</protein>